<evidence type="ECO:0000256" key="6">
    <source>
        <dbReference type="ARBA" id="ARBA00022857"/>
    </source>
</evidence>
<dbReference type="EMBL" id="LNZH02000197">
    <property type="protein sequence ID" value="OCB86976.1"/>
    <property type="molecule type" value="Genomic_DNA"/>
</dbReference>
<dbReference type="SUPFAM" id="SSF51735">
    <property type="entry name" value="NAD(P)-binding Rossmann-fold domains"/>
    <property type="match status" value="1"/>
</dbReference>
<comment type="subcellular location">
    <subcellularLocation>
        <location evidence="1">Secreted</location>
        <location evidence="1">Cell wall</location>
    </subcellularLocation>
</comment>
<comment type="similarity">
    <text evidence="2">Belongs to the short-chain dehydrogenases/reductases (SDR) family.</text>
</comment>
<dbReference type="GO" id="GO:0050664">
    <property type="term" value="F:oxidoreductase activity, acting on NAD(P)H, oxygen as acceptor"/>
    <property type="evidence" value="ECO:0007669"/>
    <property type="project" value="TreeGrafter"/>
</dbReference>
<keyword evidence="11" id="KW-1185">Reference proteome</keyword>
<dbReference type="OrthoDB" id="1669814at2759"/>
<keyword evidence="7" id="KW-0560">Oxidoreductase</keyword>
<dbReference type="AlphaFoldDB" id="A0A9Q5HW19"/>
<dbReference type="Pfam" id="PF01185">
    <property type="entry name" value="Hydrophobin"/>
    <property type="match status" value="1"/>
</dbReference>
<dbReference type="InterPro" id="IPR001338">
    <property type="entry name" value="Class_I_Hydrophobin"/>
</dbReference>
<keyword evidence="5" id="KW-0964">Secreted</keyword>
<evidence type="ECO:0000256" key="8">
    <source>
        <dbReference type="ARBA" id="ARBA00023157"/>
    </source>
</evidence>
<dbReference type="CDD" id="cd23507">
    <property type="entry name" value="hydrophobin_I"/>
    <property type="match status" value="1"/>
</dbReference>
<name>A0A9Q5HW19_SANBA</name>
<keyword evidence="8" id="KW-1015">Disulfide bond</keyword>
<dbReference type="InterPro" id="IPR036291">
    <property type="entry name" value="NAD(P)-bd_dom_sf"/>
</dbReference>
<dbReference type="PANTHER" id="PTHR43008:SF4">
    <property type="entry name" value="CHAIN DEHYDROGENASE, PUTATIVE (AFU_ORTHOLOGUE AFUA_4G08710)-RELATED"/>
    <property type="match status" value="1"/>
</dbReference>
<organism evidence="10 11">
    <name type="scientific">Sanghuangporus baumii</name>
    <name type="common">Phellinus baumii</name>
    <dbReference type="NCBI Taxonomy" id="108892"/>
    <lineage>
        <taxon>Eukaryota</taxon>
        <taxon>Fungi</taxon>
        <taxon>Dikarya</taxon>
        <taxon>Basidiomycota</taxon>
        <taxon>Agaricomycotina</taxon>
        <taxon>Agaricomycetes</taxon>
        <taxon>Hymenochaetales</taxon>
        <taxon>Hymenochaetaceae</taxon>
        <taxon>Sanghuangporus</taxon>
    </lineage>
</organism>
<evidence type="ECO:0000256" key="9">
    <source>
        <dbReference type="SAM" id="MobiDB-lite"/>
    </source>
</evidence>
<dbReference type="InterPro" id="IPR020904">
    <property type="entry name" value="Sc_DH/Rdtase_CS"/>
</dbReference>
<dbReference type="Proteomes" id="UP000757232">
    <property type="component" value="Unassembled WGS sequence"/>
</dbReference>
<evidence type="ECO:0000313" key="10">
    <source>
        <dbReference type="EMBL" id="OCB86976.1"/>
    </source>
</evidence>
<dbReference type="Pfam" id="PF13561">
    <property type="entry name" value="adh_short_C2"/>
    <property type="match status" value="1"/>
</dbReference>
<dbReference type="GO" id="GO:0005199">
    <property type="term" value="F:structural constituent of cell wall"/>
    <property type="evidence" value="ECO:0007669"/>
    <property type="project" value="InterPro"/>
</dbReference>
<protein>
    <submittedName>
        <fullName evidence="10">NAD-binding protein</fullName>
    </submittedName>
</protein>
<keyword evidence="6" id="KW-0521">NADP</keyword>
<keyword evidence="4" id="KW-0134">Cell wall</keyword>
<sequence length="519" mass="55408">MVRVLLFLRQARITPPRSLPRNTYRWLSTDRGSNGPLIGVKASLRAKNDSSHTPHQAIFQEFDLTGRVAVVSGANRGLGLEIAQALAEAGAVVHCFDLSPAPSENWNAAADYISKLSHPTAHLNYASLDVTDQAATWAEVEKAAKSSGDRLDVCVASAGVIHSSSCLDYSAADFSRVLSVDVNGVFFLAQASARQMAKSERGGSIILIASAAGSVATIGSTVMAYSTSKSAVIQMARSMACELGSRRIRVNTLSPGYIRTEMTSQFLESHPQVEAAWSSQNPLGRLGQPEEMRGAAVWLASDASTYCTGADIQITNSSIPPYVKTRKDFRAKYTGSCFCGNVKFEIAEDPMRATATVDIVKVAAPDAANNPKPKPSATPTQPPKPPPTSTCSKELLCCLDSTSSTSFSAKLIIDLLHIGLTSEQKDEPVGLTCNTLPKSGGFCTLKPLCCDKSFRKSFIAIAGSVTMVNRSLTPLYSPEQNPESSQLGAARSAPENDEARLKPVECLLKSIAHLLFETS</sequence>
<dbReference type="PANTHER" id="PTHR43008">
    <property type="entry name" value="BENZIL REDUCTASE"/>
    <property type="match status" value="1"/>
</dbReference>
<evidence type="ECO:0000256" key="2">
    <source>
        <dbReference type="ARBA" id="ARBA00006484"/>
    </source>
</evidence>
<dbReference type="InterPro" id="IPR002347">
    <property type="entry name" value="SDR_fam"/>
</dbReference>
<dbReference type="PRINTS" id="PR00080">
    <property type="entry name" value="SDRFAMILY"/>
</dbReference>
<evidence type="ECO:0000313" key="11">
    <source>
        <dbReference type="Proteomes" id="UP000757232"/>
    </source>
</evidence>
<gene>
    <name evidence="10" type="ORF">A7U60_g5948</name>
</gene>
<dbReference type="FunFam" id="3.40.50.720:FF:000084">
    <property type="entry name" value="Short-chain dehydrogenase reductase"/>
    <property type="match status" value="1"/>
</dbReference>
<feature type="compositionally biased region" description="Pro residues" evidence="9">
    <location>
        <begin position="372"/>
        <end position="388"/>
    </location>
</feature>
<dbReference type="PROSITE" id="PS00061">
    <property type="entry name" value="ADH_SHORT"/>
    <property type="match status" value="1"/>
</dbReference>
<reference evidence="10" key="1">
    <citation type="submission" date="2016-06" db="EMBL/GenBank/DDBJ databases">
        <title>Draft Genome sequence of the fungus Inonotus baumii.</title>
        <authorList>
            <person name="Zhu H."/>
            <person name="Lin W."/>
        </authorList>
    </citation>
    <scope>NUCLEOTIDE SEQUENCE</scope>
    <source>
        <strain evidence="10">821</strain>
    </source>
</reference>
<dbReference type="PRINTS" id="PR00081">
    <property type="entry name" value="GDHRDH"/>
</dbReference>
<feature type="compositionally biased region" description="Polar residues" evidence="9">
    <location>
        <begin position="476"/>
        <end position="487"/>
    </location>
</feature>
<accession>A0A9Q5HW19</accession>
<evidence type="ECO:0000256" key="7">
    <source>
        <dbReference type="ARBA" id="ARBA00023002"/>
    </source>
</evidence>
<evidence type="ECO:0000256" key="3">
    <source>
        <dbReference type="ARBA" id="ARBA00010446"/>
    </source>
</evidence>
<evidence type="ECO:0000256" key="5">
    <source>
        <dbReference type="ARBA" id="ARBA00022525"/>
    </source>
</evidence>
<dbReference type="GO" id="GO:0009277">
    <property type="term" value="C:fungal-type cell wall"/>
    <property type="evidence" value="ECO:0007669"/>
    <property type="project" value="InterPro"/>
</dbReference>
<dbReference type="Gene3D" id="3.40.50.720">
    <property type="entry name" value="NAD(P)-binding Rossmann-like Domain"/>
    <property type="match status" value="1"/>
</dbReference>
<comment type="caution">
    <text evidence="10">The sequence shown here is derived from an EMBL/GenBank/DDBJ whole genome shotgun (WGS) entry which is preliminary data.</text>
</comment>
<feature type="region of interest" description="Disordered" evidence="9">
    <location>
        <begin position="366"/>
        <end position="388"/>
    </location>
</feature>
<comment type="similarity">
    <text evidence="3">Belongs to the fungal hydrophobin family.</text>
</comment>
<feature type="region of interest" description="Disordered" evidence="9">
    <location>
        <begin position="476"/>
        <end position="496"/>
    </location>
</feature>
<evidence type="ECO:0000256" key="1">
    <source>
        <dbReference type="ARBA" id="ARBA00004191"/>
    </source>
</evidence>
<evidence type="ECO:0000256" key="4">
    <source>
        <dbReference type="ARBA" id="ARBA00022512"/>
    </source>
</evidence>
<proteinExistence type="inferred from homology"/>
<dbReference type="GO" id="GO:0016616">
    <property type="term" value="F:oxidoreductase activity, acting on the CH-OH group of donors, NAD or NADP as acceptor"/>
    <property type="evidence" value="ECO:0007669"/>
    <property type="project" value="UniProtKB-ARBA"/>
</dbReference>